<dbReference type="EMBL" id="CANTFL010001032">
    <property type="protein sequence ID" value="CAI5730460.1"/>
    <property type="molecule type" value="Genomic_DNA"/>
</dbReference>
<sequence>MATNAWYGGDQYYWTVVSAIVCLALIFGYLAMPSPQNRAVLRLPRPSGYLPVLGNTLLVARVQLSGRFHDWVFDNCREHQGRPWCMHVLGKAPTVFVCTPGDFEDVQKTQYEAFGKNPLFVEAATDVLGQGVFAISGPLWFHQRKVASRLFSTQMVQHNMDVVVSAKCKELMRCLDLASEQENSTNGVVGLKWMLDLFTMDVFCKVGFGIEMQGMEREPIIAMLEALQRSSARIVGRILEPSWCWKLRRCLNIGAEKQFASDMKRVNDMLYKFIARSMEEKASSDVDRQDDSDPRMDLISLHLEQEAADNGKDNEVVLTKLRDFIVSFLAAGQDTTATAMSWFVVMMNRYPKVLERVREEVRAKLPDLANGKQRVPSLHETHHLVYLDATIRETLRLYPVAPISGRTATRDVTLSNGLFLVKGTSVHMPHYAMGRMRSVWGSDADEFKPERWIDPHSERVSAVSPFKFTAFYGGPHACLGMKFAMSEIKITLAALLSRYDFKTLRDPFDYTYRMALSLRIDDGLNVAVSHVTERKQQELSQAFQRSAS</sequence>
<dbReference type="AlphaFoldDB" id="A0AAV0U0N6"/>
<evidence type="ECO:0000256" key="5">
    <source>
        <dbReference type="PIRSR" id="PIRSR602401-1"/>
    </source>
</evidence>
<protein>
    <recommendedName>
        <fullName evidence="9">RxLR effector candidate protein</fullName>
    </recommendedName>
</protein>
<accession>A0AAV0U0N6</accession>
<dbReference type="GO" id="GO:0016705">
    <property type="term" value="F:oxidoreductase activity, acting on paired donors, with incorporation or reduction of molecular oxygen"/>
    <property type="evidence" value="ECO:0007669"/>
    <property type="project" value="InterPro"/>
</dbReference>
<dbReference type="CDD" id="cd11064">
    <property type="entry name" value="CYP86A"/>
    <property type="match status" value="1"/>
</dbReference>
<evidence type="ECO:0000256" key="3">
    <source>
        <dbReference type="ARBA" id="ARBA00023002"/>
    </source>
</evidence>
<name>A0AAV0U0N6_HYABA</name>
<keyword evidence="2 5" id="KW-0479">Metal-binding</keyword>
<keyword evidence="6" id="KW-0472">Membrane</keyword>
<comment type="caution">
    <text evidence="7">The sequence shown here is derived from an EMBL/GenBank/DDBJ whole genome shotgun (WGS) entry which is preliminary data.</text>
</comment>
<evidence type="ECO:0000256" key="2">
    <source>
        <dbReference type="ARBA" id="ARBA00022723"/>
    </source>
</evidence>
<dbReference type="PANTHER" id="PTHR24296">
    <property type="entry name" value="CYTOCHROME P450"/>
    <property type="match status" value="1"/>
</dbReference>
<dbReference type="GO" id="GO:0004497">
    <property type="term" value="F:monooxygenase activity"/>
    <property type="evidence" value="ECO:0007669"/>
    <property type="project" value="InterPro"/>
</dbReference>
<evidence type="ECO:0000313" key="7">
    <source>
        <dbReference type="EMBL" id="CAI5730460.1"/>
    </source>
</evidence>
<proteinExistence type="inferred from homology"/>
<dbReference type="GO" id="GO:0005506">
    <property type="term" value="F:iron ion binding"/>
    <property type="evidence" value="ECO:0007669"/>
    <property type="project" value="InterPro"/>
</dbReference>
<dbReference type="InterPro" id="IPR001128">
    <property type="entry name" value="Cyt_P450"/>
</dbReference>
<feature type="binding site" description="axial binding residue" evidence="5">
    <location>
        <position position="478"/>
    </location>
    <ligand>
        <name>heme</name>
        <dbReference type="ChEBI" id="CHEBI:30413"/>
    </ligand>
    <ligandPart>
        <name>Fe</name>
        <dbReference type="ChEBI" id="CHEBI:18248"/>
    </ligandPart>
</feature>
<organism evidence="7 8">
    <name type="scientific">Hyaloperonospora brassicae</name>
    <name type="common">Brassica downy mildew</name>
    <name type="synonym">Peronospora brassicae</name>
    <dbReference type="NCBI Taxonomy" id="162125"/>
    <lineage>
        <taxon>Eukaryota</taxon>
        <taxon>Sar</taxon>
        <taxon>Stramenopiles</taxon>
        <taxon>Oomycota</taxon>
        <taxon>Peronosporomycetes</taxon>
        <taxon>Peronosporales</taxon>
        <taxon>Peronosporaceae</taxon>
        <taxon>Hyaloperonospora</taxon>
    </lineage>
</organism>
<dbReference type="PRINTS" id="PR00385">
    <property type="entry name" value="P450"/>
</dbReference>
<dbReference type="Proteomes" id="UP001162031">
    <property type="component" value="Unassembled WGS sequence"/>
</dbReference>
<evidence type="ECO:0000256" key="1">
    <source>
        <dbReference type="ARBA" id="ARBA00010617"/>
    </source>
</evidence>
<keyword evidence="6" id="KW-0812">Transmembrane</keyword>
<evidence type="ECO:0000256" key="6">
    <source>
        <dbReference type="SAM" id="Phobius"/>
    </source>
</evidence>
<evidence type="ECO:0000256" key="4">
    <source>
        <dbReference type="ARBA" id="ARBA00023004"/>
    </source>
</evidence>
<keyword evidence="5" id="KW-0349">Heme</keyword>
<keyword evidence="6" id="KW-1133">Transmembrane helix</keyword>
<comment type="similarity">
    <text evidence="1">Belongs to the cytochrome P450 family.</text>
</comment>
<comment type="cofactor">
    <cofactor evidence="5">
        <name>heme</name>
        <dbReference type="ChEBI" id="CHEBI:30413"/>
    </cofactor>
</comment>
<feature type="transmembrane region" description="Helical" evidence="6">
    <location>
        <begin position="12"/>
        <end position="32"/>
    </location>
</feature>
<gene>
    <name evidence="7" type="ORF">HBR001_LOCUS4866</name>
</gene>
<dbReference type="Gene3D" id="1.10.630.10">
    <property type="entry name" value="Cytochrome P450"/>
    <property type="match status" value="1"/>
</dbReference>
<dbReference type="PRINTS" id="PR00463">
    <property type="entry name" value="EP450I"/>
</dbReference>
<dbReference type="GO" id="GO:0020037">
    <property type="term" value="F:heme binding"/>
    <property type="evidence" value="ECO:0007669"/>
    <property type="project" value="InterPro"/>
</dbReference>
<keyword evidence="8" id="KW-1185">Reference proteome</keyword>
<dbReference type="Pfam" id="PF00067">
    <property type="entry name" value="p450"/>
    <property type="match status" value="1"/>
</dbReference>
<reference evidence="7" key="1">
    <citation type="submission" date="2022-12" db="EMBL/GenBank/DDBJ databases">
        <authorList>
            <person name="Webb A."/>
        </authorList>
    </citation>
    <scope>NUCLEOTIDE SEQUENCE</scope>
    <source>
        <strain evidence="7">Hp1</strain>
    </source>
</reference>
<dbReference type="SUPFAM" id="SSF48264">
    <property type="entry name" value="Cytochrome P450"/>
    <property type="match status" value="1"/>
</dbReference>
<dbReference type="InterPro" id="IPR002401">
    <property type="entry name" value="Cyt_P450_E_grp-I"/>
</dbReference>
<keyword evidence="3" id="KW-0560">Oxidoreductase</keyword>
<keyword evidence="4 5" id="KW-0408">Iron</keyword>
<dbReference type="InterPro" id="IPR036396">
    <property type="entry name" value="Cyt_P450_sf"/>
</dbReference>
<evidence type="ECO:0008006" key="9">
    <source>
        <dbReference type="Google" id="ProtNLM"/>
    </source>
</evidence>
<evidence type="ECO:0000313" key="8">
    <source>
        <dbReference type="Proteomes" id="UP001162031"/>
    </source>
</evidence>